<dbReference type="Pfam" id="PF00126">
    <property type="entry name" value="HTH_1"/>
    <property type="match status" value="1"/>
</dbReference>
<dbReference type="PANTHER" id="PTHR30126:SF39">
    <property type="entry name" value="HTH-TYPE TRANSCRIPTIONAL REGULATOR CYSL"/>
    <property type="match status" value="1"/>
</dbReference>
<evidence type="ECO:0000256" key="3">
    <source>
        <dbReference type="ARBA" id="ARBA00023163"/>
    </source>
</evidence>
<dbReference type="PRINTS" id="PR00039">
    <property type="entry name" value="HTHLYSR"/>
</dbReference>
<name>A0ABX7YNR9_9STRE</name>
<organism evidence="5 6">
    <name type="scientific">Streptococcus oriscaviae</name>
    <dbReference type="NCBI Taxonomy" id="2781599"/>
    <lineage>
        <taxon>Bacteria</taxon>
        <taxon>Bacillati</taxon>
        <taxon>Bacillota</taxon>
        <taxon>Bacilli</taxon>
        <taxon>Lactobacillales</taxon>
        <taxon>Streptococcaceae</taxon>
        <taxon>Streptococcus</taxon>
    </lineage>
</organism>
<dbReference type="InterPro" id="IPR036388">
    <property type="entry name" value="WH-like_DNA-bd_sf"/>
</dbReference>
<evidence type="ECO:0000259" key="4">
    <source>
        <dbReference type="PROSITE" id="PS50931"/>
    </source>
</evidence>
<sequence>MINLQLLEQLVTVAQEGTLSKAAQVLLMSQPSLTRNMQSLEEDLGVQLFERRRNRLVLTETGHYTVQEAQLLLAKSQEFVEGVQNFYQHQISLFAGICAPAAEWELKNRLMERDQKN</sequence>
<dbReference type="EMBL" id="CP073084">
    <property type="protein sequence ID" value="QUE55340.1"/>
    <property type="molecule type" value="Genomic_DNA"/>
</dbReference>
<keyword evidence="2" id="KW-0805">Transcription regulation</keyword>
<dbReference type="PROSITE" id="PS50931">
    <property type="entry name" value="HTH_LYSR"/>
    <property type="match status" value="1"/>
</dbReference>
<protein>
    <submittedName>
        <fullName evidence="5">LysR family transcriptional regulator</fullName>
    </submittedName>
</protein>
<dbReference type="InterPro" id="IPR000847">
    <property type="entry name" value="LysR_HTH_N"/>
</dbReference>
<keyword evidence="3" id="KW-0804">Transcription</keyword>
<evidence type="ECO:0000313" key="6">
    <source>
        <dbReference type="Proteomes" id="UP000677616"/>
    </source>
</evidence>
<feature type="domain" description="HTH lysR-type" evidence="4">
    <location>
        <begin position="2"/>
        <end position="59"/>
    </location>
</feature>
<dbReference type="SUPFAM" id="SSF46785">
    <property type="entry name" value="Winged helix' DNA-binding domain"/>
    <property type="match status" value="1"/>
</dbReference>
<evidence type="ECO:0000256" key="1">
    <source>
        <dbReference type="ARBA" id="ARBA00009437"/>
    </source>
</evidence>
<comment type="similarity">
    <text evidence="1">Belongs to the LysR transcriptional regulatory family.</text>
</comment>
<evidence type="ECO:0000256" key="2">
    <source>
        <dbReference type="ARBA" id="ARBA00023015"/>
    </source>
</evidence>
<reference evidence="5 6" key="1">
    <citation type="submission" date="2021-04" db="EMBL/GenBank/DDBJ databases">
        <title>Complete genome sequence of a novel Streptococcus species.</title>
        <authorList>
            <person name="Teng J.L.L."/>
        </authorList>
    </citation>
    <scope>NUCLEOTIDE SEQUENCE [LARGE SCALE GENOMIC DNA]</scope>
    <source>
        <strain evidence="5 6">HKU75</strain>
    </source>
</reference>
<proteinExistence type="inferred from homology"/>
<dbReference type="Gene3D" id="1.10.10.10">
    <property type="entry name" value="Winged helix-like DNA-binding domain superfamily/Winged helix DNA-binding domain"/>
    <property type="match status" value="1"/>
</dbReference>
<evidence type="ECO:0000313" key="5">
    <source>
        <dbReference type="EMBL" id="QUE55340.1"/>
    </source>
</evidence>
<accession>A0ABX7YNR9</accession>
<dbReference type="InterPro" id="IPR036390">
    <property type="entry name" value="WH_DNA-bd_sf"/>
</dbReference>
<dbReference type="Proteomes" id="UP000677616">
    <property type="component" value="Chromosome"/>
</dbReference>
<gene>
    <name evidence="5" type="ORF">INT76_01770</name>
</gene>
<dbReference type="PANTHER" id="PTHR30126">
    <property type="entry name" value="HTH-TYPE TRANSCRIPTIONAL REGULATOR"/>
    <property type="match status" value="1"/>
</dbReference>
<keyword evidence="6" id="KW-1185">Reference proteome</keyword>